<dbReference type="InterPro" id="IPR000182">
    <property type="entry name" value="GNAT_dom"/>
</dbReference>
<evidence type="ECO:0000256" key="1">
    <source>
        <dbReference type="ARBA" id="ARBA00022679"/>
    </source>
</evidence>
<accession>A0A7Z2T5B9</accession>
<dbReference type="PANTHER" id="PTHR43420">
    <property type="entry name" value="ACETYLTRANSFERASE"/>
    <property type="match status" value="1"/>
</dbReference>
<dbReference type="Pfam" id="PF00583">
    <property type="entry name" value="Acetyltransf_1"/>
    <property type="match status" value="1"/>
</dbReference>
<dbReference type="EMBL" id="CP047475">
    <property type="protein sequence ID" value="QIA64689.1"/>
    <property type="molecule type" value="Genomic_DNA"/>
</dbReference>
<dbReference type="PANTHER" id="PTHR43420:SF47">
    <property type="entry name" value="N-ACETYLTRANSFERASE DOMAIN-CONTAINING PROTEIN"/>
    <property type="match status" value="1"/>
</dbReference>
<feature type="domain" description="N-acetyltransferase" evidence="3">
    <location>
        <begin position="1"/>
        <end position="156"/>
    </location>
</feature>
<dbReference type="AlphaFoldDB" id="A0A7Z2T5B9"/>
<sequence>MRFKQVQKSDLATQKELLLVALWTPDNEPNHPPETLELPHIKEYFDGWGRKGDLGLLALNCFNEPMGLVQVRFKSSQTELYSDYPELALAVYPQFQGRGVASCLLSQVVDVLKGTCSGIRLGVHPQNTEAIALYEKFSFKTYDVAQSGYPQMVREY</sequence>
<evidence type="ECO:0000313" key="5">
    <source>
        <dbReference type="Proteomes" id="UP000464262"/>
    </source>
</evidence>
<dbReference type="InterPro" id="IPR050680">
    <property type="entry name" value="YpeA/RimI_acetyltransf"/>
</dbReference>
<keyword evidence="2" id="KW-0012">Acyltransferase</keyword>
<organism evidence="4 5">
    <name type="scientific">Vibrio astriarenae</name>
    <dbReference type="NCBI Taxonomy" id="1481923"/>
    <lineage>
        <taxon>Bacteria</taxon>
        <taxon>Pseudomonadati</taxon>
        <taxon>Pseudomonadota</taxon>
        <taxon>Gammaproteobacteria</taxon>
        <taxon>Vibrionales</taxon>
        <taxon>Vibrionaceae</taxon>
        <taxon>Vibrio</taxon>
    </lineage>
</organism>
<protein>
    <submittedName>
        <fullName evidence="4">GNAT family N-acetyltransferase</fullName>
    </submittedName>
</protein>
<gene>
    <name evidence="4" type="ORF">GT360_05895</name>
</gene>
<evidence type="ECO:0000313" key="4">
    <source>
        <dbReference type="EMBL" id="QIA64689.1"/>
    </source>
</evidence>
<name>A0A7Z2T5B9_9VIBR</name>
<dbReference type="KEGG" id="vas:GT360_05895"/>
<dbReference type="PROSITE" id="PS51186">
    <property type="entry name" value="GNAT"/>
    <property type="match status" value="1"/>
</dbReference>
<proteinExistence type="predicted"/>
<dbReference type="InterPro" id="IPR016181">
    <property type="entry name" value="Acyl_CoA_acyltransferase"/>
</dbReference>
<dbReference type="CDD" id="cd04301">
    <property type="entry name" value="NAT_SF"/>
    <property type="match status" value="1"/>
</dbReference>
<keyword evidence="1 4" id="KW-0808">Transferase</keyword>
<dbReference type="Proteomes" id="UP000464262">
    <property type="component" value="Chromosome 1"/>
</dbReference>
<reference evidence="4 5" key="1">
    <citation type="submission" date="2020-01" db="EMBL/GenBank/DDBJ databases">
        <title>Whole genome and functional gene identification of agarase of Vibrio HN897.</title>
        <authorList>
            <person name="Liu Y."/>
            <person name="Zhao Z."/>
        </authorList>
    </citation>
    <scope>NUCLEOTIDE SEQUENCE [LARGE SCALE GENOMIC DNA]</scope>
    <source>
        <strain evidence="4 5">HN897</strain>
    </source>
</reference>
<keyword evidence="5" id="KW-1185">Reference proteome</keyword>
<dbReference type="GO" id="GO:0016747">
    <property type="term" value="F:acyltransferase activity, transferring groups other than amino-acyl groups"/>
    <property type="evidence" value="ECO:0007669"/>
    <property type="project" value="InterPro"/>
</dbReference>
<evidence type="ECO:0000256" key="2">
    <source>
        <dbReference type="ARBA" id="ARBA00023315"/>
    </source>
</evidence>
<dbReference type="Gene3D" id="3.40.630.30">
    <property type="match status" value="1"/>
</dbReference>
<dbReference type="SUPFAM" id="SSF55729">
    <property type="entry name" value="Acyl-CoA N-acyltransferases (Nat)"/>
    <property type="match status" value="1"/>
</dbReference>
<evidence type="ECO:0000259" key="3">
    <source>
        <dbReference type="PROSITE" id="PS51186"/>
    </source>
</evidence>